<dbReference type="PANTHER" id="PTHR19860">
    <property type="entry name" value="DDB1- AND CUL4-ASSOCIATED FACTOR 12-RELATED"/>
    <property type="match status" value="1"/>
</dbReference>
<dbReference type="Proteomes" id="UP000284112">
    <property type="component" value="Unassembled WGS sequence"/>
</dbReference>
<comment type="caution">
    <text evidence="3">The sequence shown here is derived from an EMBL/GenBank/DDBJ whole genome shotgun (WGS) entry which is preliminary data.</text>
</comment>
<name>A0A414S190_9FIRM</name>
<feature type="domain" description="DUF4062" evidence="2">
    <location>
        <begin position="5"/>
        <end position="88"/>
    </location>
</feature>
<dbReference type="AlphaFoldDB" id="A0A414S190"/>
<dbReference type="PANTHER" id="PTHR19860:SF40">
    <property type="entry name" value="WD40 REPEAT-CONTAINING PROTEIN"/>
    <property type="match status" value="1"/>
</dbReference>
<proteinExistence type="predicted"/>
<reference evidence="3 4" key="1">
    <citation type="submission" date="2018-08" db="EMBL/GenBank/DDBJ databases">
        <title>A genome reference for cultivated species of the human gut microbiota.</title>
        <authorList>
            <person name="Zou Y."/>
            <person name="Xue W."/>
            <person name="Luo G."/>
        </authorList>
    </citation>
    <scope>NUCLEOTIDE SEQUENCE [LARGE SCALE GENOMIC DNA]</scope>
    <source>
        <strain evidence="3 4">AM23-13</strain>
    </source>
</reference>
<sequence length="100" mass="11830">MKSFFVSSTFCDMQAERDILHQRVFPRIRKQLEPYGEDIEGLDLRWGVDTSNMSEKESGKHVVKICIDTIDRCKPYMIILIGERYGWIYEIFQCQCSRLS</sequence>
<dbReference type="EMBL" id="QRHW01000014">
    <property type="protein sequence ID" value="RHG07886.1"/>
    <property type="molecule type" value="Genomic_DNA"/>
</dbReference>
<keyword evidence="1" id="KW-0677">Repeat</keyword>
<evidence type="ECO:0000256" key="1">
    <source>
        <dbReference type="ARBA" id="ARBA00022737"/>
    </source>
</evidence>
<evidence type="ECO:0000259" key="2">
    <source>
        <dbReference type="Pfam" id="PF13271"/>
    </source>
</evidence>
<evidence type="ECO:0000313" key="3">
    <source>
        <dbReference type="EMBL" id="RHG07886.1"/>
    </source>
</evidence>
<dbReference type="InterPro" id="IPR025139">
    <property type="entry name" value="DUF4062"/>
</dbReference>
<dbReference type="Pfam" id="PF13271">
    <property type="entry name" value="DUF4062"/>
    <property type="match status" value="1"/>
</dbReference>
<dbReference type="InterPro" id="IPR051191">
    <property type="entry name" value="DCAF12"/>
</dbReference>
<gene>
    <name evidence="3" type="ORF">DW641_09290</name>
</gene>
<organism evidence="3 4">
    <name type="scientific">Dorea longicatena</name>
    <dbReference type="NCBI Taxonomy" id="88431"/>
    <lineage>
        <taxon>Bacteria</taxon>
        <taxon>Bacillati</taxon>
        <taxon>Bacillota</taxon>
        <taxon>Clostridia</taxon>
        <taxon>Lachnospirales</taxon>
        <taxon>Lachnospiraceae</taxon>
        <taxon>Dorea</taxon>
    </lineage>
</organism>
<protein>
    <submittedName>
        <fullName evidence="3">DUF4062 domain-containing protein</fullName>
    </submittedName>
</protein>
<evidence type="ECO:0000313" key="4">
    <source>
        <dbReference type="Proteomes" id="UP000284112"/>
    </source>
</evidence>
<dbReference type="RefSeq" id="WP_118309701.1">
    <property type="nucleotide sequence ID" value="NZ_AP031429.1"/>
</dbReference>
<accession>A0A414S190</accession>